<accession>A0AAV7V120</accession>
<evidence type="ECO:0000256" key="1">
    <source>
        <dbReference type="SAM" id="MobiDB-lite"/>
    </source>
</evidence>
<protein>
    <submittedName>
        <fullName evidence="2">Uncharacterized protein</fullName>
    </submittedName>
</protein>
<dbReference type="Proteomes" id="UP001066276">
    <property type="component" value="Chromosome 2_2"/>
</dbReference>
<dbReference type="AlphaFoldDB" id="A0AAV7V120"/>
<sequence>MEVQREPEPTTETEAWEGEKTKAPAKAKGKKKGKQPKKEKKKANRADEGIEEDWSQVRSQRLRDKCRKEKEDKEERQPAAAKGQGDPLAHISSGCNIKKSITWLARLCGFKVPGM</sequence>
<reference evidence="2" key="1">
    <citation type="journal article" date="2022" name="bioRxiv">
        <title>Sequencing and chromosome-scale assembly of the giantPleurodeles waltlgenome.</title>
        <authorList>
            <person name="Brown T."/>
            <person name="Elewa A."/>
            <person name="Iarovenko S."/>
            <person name="Subramanian E."/>
            <person name="Araus A.J."/>
            <person name="Petzold A."/>
            <person name="Susuki M."/>
            <person name="Suzuki K.-i.T."/>
            <person name="Hayashi T."/>
            <person name="Toyoda A."/>
            <person name="Oliveira C."/>
            <person name="Osipova E."/>
            <person name="Leigh N.D."/>
            <person name="Simon A."/>
            <person name="Yun M.H."/>
        </authorList>
    </citation>
    <scope>NUCLEOTIDE SEQUENCE</scope>
    <source>
        <strain evidence="2">20211129_DDA</strain>
        <tissue evidence="2">Liver</tissue>
    </source>
</reference>
<feature type="compositionally biased region" description="Basic and acidic residues" evidence="1">
    <location>
        <begin position="61"/>
        <end position="77"/>
    </location>
</feature>
<evidence type="ECO:0000313" key="2">
    <source>
        <dbReference type="EMBL" id="KAJ1194878.1"/>
    </source>
</evidence>
<dbReference type="EMBL" id="JANPWB010000004">
    <property type="protein sequence ID" value="KAJ1194878.1"/>
    <property type="molecule type" value="Genomic_DNA"/>
</dbReference>
<evidence type="ECO:0000313" key="3">
    <source>
        <dbReference type="Proteomes" id="UP001066276"/>
    </source>
</evidence>
<feature type="region of interest" description="Disordered" evidence="1">
    <location>
        <begin position="1"/>
        <end position="92"/>
    </location>
</feature>
<comment type="caution">
    <text evidence="2">The sequence shown here is derived from an EMBL/GenBank/DDBJ whole genome shotgun (WGS) entry which is preliminary data.</text>
</comment>
<organism evidence="2 3">
    <name type="scientific">Pleurodeles waltl</name>
    <name type="common">Iberian ribbed newt</name>
    <dbReference type="NCBI Taxonomy" id="8319"/>
    <lineage>
        <taxon>Eukaryota</taxon>
        <taxon>Metazoa</taxon>
        <taxon>Chordata</taxon>
        <taxon>Craniata</taxon>
        <taxon>Vertebrata</taxon>
        <taxon>Euteleostomi</taxon>
        <taxon>Amphibia</taxon>
        <taxon>Batrachia</taxon>
        <taxon>Caudata</taxon>
        <taxon>Salamandroidea</taxon>
        <taxon>Salamandridae</taxon>
        <taxon>Pleurodelinae</taxon>
        <taxon>Pleurodeles</taxon>
    </lineage>
</organism>
<feature type="compositionally biased region" description="Basic residues" evidence="1">
    <location>
        <begin position="23"/>
        <end position="43"/>
    </location>
</feature>
<gene>
    <name evidence="2" type="ORF">NDU88_004163</name>
</gene>
<proteinExistence type="predicted"/>
<name>A0AAV7V120_PLEWA</name>
<keyword evidence="3" id="KW-1185">Reference proteome</keyword>